<proteinExistence type="inferred from homology"/>
<comment type="similarity">
    <text evidence="5">Belongs to the NtaA/SnaA/DszA monooxygenase family.</text>
</comment>
<feature type="domain" description="Luciferase-like" evidence="7">
    <location>
        <begin position="32"/>
        <end position="292"/>
    </location>
</feature>
<reference evidence="8 9" key="1">
    <citation type="submission" date="2018-07" db="EMBL/GenBank/DDBJ databases">
        <title>Genome sequence of Rhodococcus rhodnii ATCC 35071 from Rhodnius prolixus.</title>
        <authorList>
            <person name="Patel V."/>
            <person name="Vogel K.J."/>
        </authorList>
    </citation>
    <scope>NUCLEOTIDE SEQUENCE [LARGE SCALE GENOMIC DNA]</scope>
    <source>
        <strain evidence="8 9">ATCC 35071</strain>
    </source>
</reference>
<dbReference type="AlphaFoldDB" id="A0A6P2CID5"/>
<evidence type="ECO:0000256" key="5">
    <source>
        <dbReference type="ARBA" id="ARBA00033748"/>
    </source>
</evidence>
<sequence length="382" mass="40505">MPVDHRLDPVPPIHAVELAETGVHPAAWRRADSRAEEVFTARYWTDAITALDDAGADIAFLPDPFVPPAPVPGSASGALEAVAIAARVSALTRRIALVPTATVTHTEPFHVSKAIATLDFTTLGRAGWQVDVSRGDDVASHVGRGPARPEQSLWAEAADAIDVVTRLWDSWEDDAEIRDVATGRFVDRDKLHYVDFVGEYFSVKGPSITPRPPQGRPPVVIGSGTAESVRTAAALADVVRVSAPSVVDTARVTAEIHDRAASFGRVVRVLVDVETIVAPTRREAETDLDALESIAQRTYEPSSLLYVGDGPGLAALTGELVAGAGVDGVTYRPLALASGVRHLARDVLPLVQPVPVPGGTLRERLGLARPVSVFAAAAKEIR</sequence>
<dbReference type="GO" id="GO:0016705">
    <property type="term" value="F:oxidoreductase activity, acting on paired donors, with incorporation or reduction of molecular oxygen"/>
    <property type="evidence" value="ECO:0007669"/>
    <property type="project" value="InterPro"/>
</dbReference>
<accession>A0A6P2CID5</accession>
<dbReference type="InterPro" id="IPR036661">
    <property type="entry name" value="Luciferase-like_sf"/>
</dbReference>
<keyword evidence="2 6" id="KW-0288">FMN</keyword>
<dbReference type="Pfam" id="PF00296">
    <property type="entry name" value="Bac_luciferase"/>
    <property type="match status" value="1"/>
</dbReference>
<dbReference type="GO" id="GO:0004497">
    <property type="term" value="F:monooxygenase activity"/>
    <property type="evidence" value="ECO:0007669"/>
    <property type="project" value="UniProtKB-KW"/>
</dbReference>
<feature type="binding site" evidence="6">
    <location>
        <position position="63"/>
    </location>
    <ligand>
        <name>FMN</name>
        <dbReference type="ChEBI" id="CHEBI:58210"/>
    </ligand>
</feature>
<dbReference type="PIRSF" id="PIRSF000337">
    <property type="entry name" value="NTA_MOA"/>
    <property type="match status" value="1"/>
</dbReference>
<comment type="caution">
    <text evidence="8">The sequence shown here is derived from an EMBL/GenBank/DDBJ whole genome shotgun (WGS) entry which is preliminary data.</text>
</comment>
<name>A0A6P2CID5_9NOCA</name>
<keyword evidence="1 6" id="KW-0285">Flavoprotein</keyword>
<protein>
    <submittedName>
        <fullName evidence="8">LLM class flavin-dependent oxidoreductase</fullName>
    </submittedName>
</protein>
<evidence type="ECO:0000256" key="2">
    <source>
        <dbReference type="ARBA" id="ARBA00022643"/>
    </source>
</evidence>
<evidence type="ECO:0000256" key="3">
    <source>
        <dbReference type="ARBA" id="ARBA00023002"/>
    </source>
</evidence>
<evidence type="ECO:0000313" key="8">
    <source>
        <dbReference type="EMBL" id="TXG92062.1"/>
    </source>
</evidence>
<dbReference type="RefSeq" id="WP_040772200.1">
    <property type="nucleotide sequence ID" value="NZ_QRCM01000001.1"/>
</dbReference>
<evidence type="ECO:0000256" key="6">
    <source>
        <dbReference type="PIRSR" id="PIRSR000337-1"/>
    </source>
</evidence>
<organism evidence="8 9">
    <name type="scientific">Rhodococcus rhodnii</name>
    <dbReference type="NCBI Taxonomy" id="38312"/>
    <lineage>
        <taxon>Bacteria</taxon>
        <taxon>Bacillati</taxon>
        <taxon>Actinomycetota</taxon>
        <taxon>Actinomycetes</taxon>
        <taxon>Mycobacteriales</taxon>
        <taxon>Nocardiaceae</taxon>
        <taxon>Rhodococcus</taxon>
    </lineage>
</organism>
<dbReference type="SUPFAM" id="SSF51679">
    <property type="entry name" value="Bacterial luciferase-like"/>
    <property type="match status" value="1"/>
</dbReference>
<dbReference type="EMBL" id="QRCM01000001">
    <property type="protein sequence ID" value="TXG92062.1"/>
    <property type="molecule type" value="Genomic_DNA"/>
</dbReference>
<dbReference type="InterPro" id="IPR051260">
    <property type="entry name" value="Diverse_substr_monoxygenases"/>
</dbReference>
<dbReference type="PANTHER" id="PTHR30011">
    <property type="entry name" value="ALKANESULFONATE MONOOXYGENASE-RELATED"/>
    <property type="match status" value="1"/>
</dbReference>
<gene>
    <name evidence="8" type="ORF">DW322_20185</name>
</gene>
<evidence type="ECO:0000256" key="4">
    <source>
        <dbReference type="ARBA" id="ARBA00023033"/>
    </source>
</evidence>
<feature type="binding site" evidence="6">
    <location>
        <position position="100"/>
    </location>
    <ligand>
        <name>FMN</name>
        <dbReference type="ChEBI" id="CHEBI:58210"/>
    </ligand>
</feature>
<dbReference type="Gene3D" id="3.20.20.30">
    <property type="entry name" value="Luciferase-like domain"/>
    <property type="match status" value="1"/>
</dbReference>
<dbReference type="InterPro" id="IPR011251">
    <property type="entry name" value="Luciferase-like_dom"/>
</dbReference>
<evidence type="ECO:0000313" key="9">
    <source>
        <dbReference type="Proteomes" id="UP000471120"/>
    </source>
</evidence>
<evidence type="ECO:0000259" key="7">
    <source>
        <dbReference type="Pfam" id="PF00296"/>
    </source>
</evidence>
<dbReference type="Proteomes" id="UP000471120">
    <property type="component" value="Unassembled WGS sequence"/>
</dbReference>
<evidence type="ECO:0000256" key="1">
    <source>
        <dbReference type="ARBA" id="ARBA00022630"/>
    </source>
</evidence>
<dbReference type="PANTHER" id="PTHR30011:SF16">
    <property type="entry name" value="C2H2 FINGER DOMAIN TRANSCRIPTION FACTOR (EUROFUNG)-RELATED"/>
    <property type="match status" value="1"/>
</dbReference>
<dbReference type="InterPro" id="IPR016215">
    <property type="entry name" value="NTA_MOA"/>
</dbReference>
<keyword evidence="4" id="KW-0503">Monooxygenase</keyword>
<keyword evidence="3" id="KW-0560">Oxidoreductase</keyword>